<dbReference type="PANTHER" id="PTHR43792">
    <property type="entry name" value="GNAT FAMILY, PUTATIVE (AFU_ORTHOLOGUE AFUA_3G00765)-RELATED-RELATED"/>
    <property type="match status" value="1"/>
</dbReference>
<evidence type="ECO:0000313" key="3">
    <source>
        <dbReference type="Proteomes" id="UP000326570"/>
    </source>
</evidence>
<dbReference type="PANTHER" id="PTHR43792:SF1">
    <property type="entry name" value="N-ACETYLTRANSFERASE DOMAIN-CONTAINING PROTEIN"/>
    <property type="match status" value="1"/>
</dbReference>
<name>A0A5N1J9C9_9BACT</name>
<protein>
    <submittedName>
        <fullName evidence="2">GNAT family N-acetyltransferase</fullName>
    </submittedName>
</protein>
<evidence type="ECO:0000259" key="1">
    <source>
        <dbReference type="PROSITE" id="PS51186"/>
    </source>
</evidence>
<organism evidence="2 3">
    <name type="scientific">Adhaeribacter soli</name>
    <dbReference type="NCBI Taxonomy" id="2607655"/>
    <lineage>
        <taxon>Bacteria</taxon>
        <taxon>Pseudomonadati</taxon>
        <taxon>Bacteroidota</taxon>
        <taxon>Cytophagia</taxon>
        <taxon>Cytophagales</taxon>
        <taxon>Hymenobacteraceae</taxon>
        <taxon>Adhaeribacter</taxon>
    </lineage>
</organism>
<dbReference type="PROSITE" id="PS51186">
    <property type="entry name" value="GNAT"/>
    <property type="match status" value="1"/>
</dbReference>
<keyword evidence="2" id="KW-0808">Transferase</keyword>
<dbReference type="Gene3D" id="3.40.630.30">
    <property type="match status" value="1"/>
</dbReference>
<evidence type="ECO:0000313" key="2">
    <source>
        <dbReference type="EMBL" id="KAA9345915.1"/>
    </source>
</evidence>
<dbReference type="GO" id="GO:0016747">
    <property type="term" value="F:acyltransferase activity, transferring groups other than amino-acyl groups"/>
    <property type="evidence" value="ECO:0007669"/>
    <property type="project" value="InterPro"/>
</dbReference>
<reference evidence="2 3" key="1">
    <citation type="submission" date="2019-09" db="EMBL/GenBank/DDBJ databases">
        <title>Genome sequence of Adhaeribacter sp. M2.</title>
        <authorList>
            <person name="Srinivasan S."/>
        </authorList>
    </citation>
    <scope>NUCLEOTIDE SEQUENCE [LARGE SCALE GENOMIC DNA]</scope>
    <source>
        <strain evidence="2 3">M2</strain>
    </source>
</reference>
<accession>A0A5N1J9C9</accession>
<feature type="domain" description="N-acetyltransferase" evidence="1">
    <location>
        <begin position="10"/>
        <end position="167"/>
    </location>
</feature>
<gene>
    <name evidence="2" type="ORF">F0P94_02195</name>
</gene>
<dbReference type="SUPFAM" id="SSF55729">
    <property type="entry name" value="Acyl-CoA N-acyltransferases (Nat)"/>
    <property type="match status" value="1"/>
</dbReference>
<dbReference type="Pfam" id="PF13302">
    <property type="entry name" value="Acetyltransf_3"/>
    <property type="match status" value="1"/>
</dbReference>
<dbReference type="RefSeq" id="WP_150902058.1">
    <property type="nucleotide sequence ID" value="NZ_VTWT01000001.1"/>
</dbReference>
<dbReference type="InterPro" id="IPR016181">
    <property type="entry name" value="Acyl_CoA_acyltransferase"/>
</dbReference>
<dbReference type="InterPro" id="IPR051531">
    <property type="entry name" value="N-acetyltransferase"/>
</dbReference>
<comment type="caution">
    <text evidence="2">The sequence shown here is derived from an EMBL/GenBank/DDBJ whole genome shotgun (WGS) entry which is preliminary data.</text>
</comment>
<dbReference type="EMBL" id="VTWT01000001">
    <property type="protein sequence ID" value="KAA9345915.1"/>
    <property type="molecule type" value="Genomic_DNA"/>
</dbReference>
<keyword evidence="3" id="KW-1185">Reference proteome</keyword>
<dbReference type="AlphaFoldDB" id="A0A5N1J9C9"/>
<proteinExistence type="predicted"/>
<sequence>MKKILETERLVLREIEPTDAEVLYNLNLDPEVIRYTGDSPFASVAETETFLTNYADYRKFGYGRWGVIRKEDDEFLGWCGLKYHPDENYTDLGYRFFRKFWGFGYATEAAKGCLAYGFNKLNLDYLIGTVMHENLSSVNVLEKAGLQYWKEDLCEKHPAQVYRINKAEFQNLQP</sequence>
<dbReference type="Proteomes" id="UP000326570">
    <property type="component" value="Unassembled WGS sequence"/>
</dbReference>
<dbReference type="InterPro" id="IPR000182">
    <property type="entry name" value="GNAT_dom"/>
</dbReference>